<comment type="catalytic activity">
    <reaction evidence="7">
        <text>biotin + L-lysyl-[protein] + ATP = N(6)-biotinyl-L-lysyl-[protein] + AMP + diphosphate + H(+)</text>
        <dbReference type="Rhea" id="RHEA:11756"/>
        <dbReference type="Rhea" id="RHEA-COMP:9752"/>
        <dbReference type="Rhea" id="RHEA-COMP:10505"/>
        <dbReference type="ChEBI" id="CHEBI:15378"/>
        <dbReference type="ChEBI" id="CHEBI:29969"/>
        <dbReference type="ChEBI" id="CHEBI:30616"/>
        <dbReference type="ChEBI" id="CHEBI:33019"/>
        <dbReference type="ChEBI" id="CHEBI:57586"/>
        <dbReference type="ChEBI" id="CHEBI:83144"/>
        <dbReference type="ChEBI" id="CHEBI:456215"/>
        <dbReference type="EC" id="6.3.4.15"/>
    </reaction>
</comment>
<dbReference type="Pfam" id="PF02237">
    <property type="entry name" value="BPL_C"/>
    <property type="match status" value="1"/>
</dbReference>
<dbReference type="EC" id="6.3.4.15" evidence="6"/>
<dbReference type="Pfam" id="PF03099">
    <property type="entry name" value="BPL_LplA_LipB"/>
    <property type="match status" value="1"/>
</dbReference>
<protein>
    <recommendedName>
        <fullName evidence="6">biotin--[biotin carboxyl-carrier protein] ligase</fullName>
        <ecNumber evidence="6">6.3.4.15</ecNumber>
    </recommendedName>
</protein>
<name>A0A9D1NN80_9BACT</name>
<dbReference type="SUPFAM" id="SSF55681">
    <property type="entry name" value="Class II aaRS and biotin synthetases"/>
    <property type="match status" value="1"/>
</dbReference>
<accession>A0A9D1NN80</accession>
<evidence type="ECO:0000256" key="4">
    <source>
        <dbReference type="ARBA" id="ARBA00022840"/>
    </source>
</evidence>
<sequence length="378" mass="39864">MELTVAAAMIVDAEGAVLCVRRGAKGFPSTANKWEFPGGKLEPGETPAQAAVREVREELGLEIEALAECAAVRHVYPEFAITLHGVLCAPVGGGRPSPALREHTDFDWCPPDKLWRHDFAAADTPLQAHLRERFFGSRLRTATFGRQARFLQSCDSTNTALLALAEAGAPEGTLVVTEEQTAGRGRLGRAWASPPGQCLTFSLLARPKAPPEVAATLPLVAGLAVATALRARGFEAGLKWPNDVLLGDRKACGILCEAQTSARGIEGIVVGIGINTGAVPEALAHRAVGLGGVDRLALLAEVCAAFEARYARWAKGGLPALRAELDALDCKRGKAILVRPAGGTLEGVSRGIRDDGALLLERGGQIEPILCGEIAQWD</sequence>
<dbReference type="InterPro" id="IPR020084">
    <property type="entry name" value="NUDIX_hydrolase_CS"/>
</dbReference>
<dbReference type="CDD" id="cd16442">
    <property type="entry name" value="BPL"/>
    <property type="match status" value="1"/>
</dbReference>
<evidence type="ECO:0000256" key="2">
    <source>
        <dbReference type="ARBA" id="ARBA00022741"/>
    </source>
</evidence>
<evidence type="ECO:0000256" key="3">
    <source>
        <dbReference type="ARBA" id="ARBA00022801"/>
    </source>
</evidence>
<gene>
    <name evidence="11" type="ORF">IAC79_06690</name>
</gene>
<evidence type="ECO:0000256" key="6">
    <source>
        <dbReference type="ARBA" id="ARBA00024227"/>
    </source>
</evidence>
<evidence type="ECO:0000256" key="7">
    <source>
        <dbReference type="ARBA" id="ARBA00047846"/>
    </source>
</evidence>
<dbReference type="AlphaFoldDB" id="A0A9D1NN80"/>
<keyword evidence="5" id="KW-0092">Biotin</keyword>
<dbReference type="InterPro" id="IPR003142">
    <property type="entry name" value="BPL_C"/>
</dbReference>
<dbReference type="GO" id="GO:0016787">
    <property type="term" value="F:hydrolase activity"/>
    <property type="evidence" value="ECO:0007669"/>
    <property type="project" value="UniProtKB-KW"/>
</dbReference>
<dbReference type="Proteomes" id="UP000886845">
    <property type="component" value="Unassembled WGS sequence"/>
</dbReference>
<dbReference type="Gene3D" id="3.30.930.10">
    <property type="entry name" value="Bira Bifunctional Protein, Domain 2"/>
    <property type="match status" value="1"/>
</dbReference>
<dbReference type="PROSITE" id="PS51733">
    <property type="entry name" value="BPL_LPL_CATALYTIC"/>
    <property type="match status" value="1"/>
</dbReference>
<keyword evidence="2" id="KW-0547">Nucleotide-binding</keyword>
<keyword evidence="3 8" id="KW-0378">Hydrolase</keyword>
<evidence type="ECO:0000313" key="11">
    <source>
        <dbReference type="EMBL" id="HIV09781.1"/>
    </source>
</evidence>
<dbReference type="EMBL" id="DVOR01000217">
    <property type="protein sequence ID" value="HIV09781.1"/>
    <property type="molecule type" value="Genomic_DNA"/>
</dbReference>
<dbReference type="Gene3D" id="2.30.30.100">
    <property type="match status" value="1"/>
</dbReference>
<organism evidence="11 12">
    <name type="scientific">Candidatus Spyradenecus faecavium</name>
    <dbReference type="NCBI Taxonomy" id="2840947"/>
    <lineage>
        <taxon>Bacteria</taxon>
        <taxon>Pseudomonadati</taxon>
        <taxon>Lentisphaerota</taxon>
        <taxon>Lentisphaeria</taxon>
        <taxon>Lentisphaerales</taxon>
        <taxon>Lentisphaeraceae</taxon>
        <taxon>Lentisphaeraceae incertae sedis</taxon>
        <taxon>Candidatus Spyradenecus</taxon>
    </lineage>
</organism>
<evidence type="ECO:0000256" key="1">
    <source>
        <dbReference type="ARBA" id="ARBA00022598"/>
    </source>
</evidence>
<dbReference type="NCBIfam" id="TIGR00121">
    <property type="entry name" value="birA_ligase"/>
    <property type="match status" value="1"/>
</dbReference>
<dbReference type="PROSITE" id="PS51462">
    <property type="entry name" value="NUDIX"/>
    <property type="match status" value="1"/>
</dbReference>
<dbReference type="InterPro" id="IPR000086">
    <property type="entry name" value="NUDIX_hydrolase_dom"/>
</dbReference>
<dbReference type="SUPFAM" id="SSF50037">
    <property type="entry name" value="C-terminal domain of transcriptional repressors"/>
    <property type="match status" value="1"/>
</dbReference>
<dbReference type="GO" id="GO:0005524">
    <property type="term" value="F:ATP binding"/>
    <property type="evidence" value="ECO:0007669"/>
    <property type="project" value="UniProtKB-KW"/>
</dbReference>
<keyword evidence="4" id="KW-0067">ATP-binding</keyword>
<dbReference type="PROSITE" id="PS00893">
    <property type="entry name" value="NUDIX_BOX"/>
    <property type="match status" value="1"/>
</dbReference>
<dbReference type="PANTHER" id="PTHR12835:SF5">
    <property type="entry name" value="BIOTIN--PROTEIN LIGASE"/>
    <property type="match status" value="1"/>
</dbReference>
<proteinExistence type="inferred from homology"/>
<dbReference type="GO" id="GO:0005737">
    <property type="term" value="C:cytoplasm"/>
    <property type="evidence" value="ECO:0007669"/>
    <property type="project" value="TreeGrafter"/>
</dbReference>
<evidence type="ECO:0000256" key="5">
    <source>
        <dbReference type="ARBA" id="ARBA00023267"/>
    </source>
</evidence>
<dbReference type="InterPro" id="IPR004143">
    <property type="entry name" value="BPL_LPL_catalytic"/>
</dbReference>
<dbReference type="InterPro" id="IPR008988">
    <property type="entry name" value="Transcriptional_repressor_C"/>
</dbReference>
<dbReference type="InterPro" id="IPR004408">
    <property type="entry name" value="Biotin_CoA_COase_ligase"/>
</dbReference>
<dbReference type="SUPFAM" id="SSF55811">
    <property type="entry name" value="Nudix"/>
    <property type="match status" value="1"/>
</dbReference>
<dbReference type="InterPro" id="IPR045864">
    <property type="entry name" value="aa-tRNA-synth_II/BPL/LPL"/>
</dbReference>
<dbReference type="Pfam" id="PF00293">
    <property type="entry name" value="NUDIX"/>
    <property type="match status" value="1"/>
</dbReference>
<dbReference type="PRINTS" id="PR00502">
    <property type="entry name" value="NUDIXFAMILY"/>
</dbReference>
<keyword evidence="1 11" id="KW-0436">Ligase</keyword>
<feature type="domain" description="BPL/LPL catalytic" evidence="10">
    <location>
        <begin position="133"/>
        <end position="318"/>
    </location>
</feature>
<feature type="domain" description="Nudix hydrolase" evidence="9">
    <location>
        <begin position="1"/>
        <end position="132"/>
    </location>
</feature>
<reference evidence="11" key="1">
    <citation type="submission" date="2020-10" db="EMBL/GenBank/DDBJ databases">
        <authorList>
            <person name="Gilroy R."/>
        </authorList>
    </citation>
    <scope>NUCLEOTIDE SEQUENCE</scope>
    <source>
        <strain evidence="11">35461</strain>
    </source>
</reference>
<dbReference type="GO" id="GO:0004077">
    <property type="term" value="F:biotin--[biotin carboxyl-carrier protein] ligase activity"/>
    <property type="evidence" value="ECO:0007669"/>
    <property type="project" value="UniProtKB-EC"/>
</dbReference>
<dbReference type="Gene3D" id="3.90.79.10">
    <property type="entry name" value="Nucleoside Triphosphate Pyrophosphohydrolase"/>
    <property type="match status" value="1"/>
</dbReference>
<evidence type="ECO:0000313" key="12">
    <source>
        <dbReference type="Proteomes" id="UP000886845"/>
    </source>
</evidence>
<dbReference type="PANTHER" id="PTHR12835">
    <property type="entry name" value="BIOTIN PROTEIN LIGASE"/>
    <property type="match status" value="1"/>
</dbReference>
<reference evidence="11" key="2">
    <citation type="journal article" date="2021" name="PeerJ">
        <title>Extensive microbial diversity within the chicken gut microbiome revealed by metagenomics and culture.</title>
        <authorList>
            <person name="Gilroy R."/>
            <person name="Ravi A."/>
            <person name="Getino M."/>
            <person name="Pursley I."/>
            <person name="Horton D.L."/>
            <person name="Alikhan N.F."/>
            <person name="Baker D."/>
            <person name="Gharbi K."/>
            <person name="Hall N."/>
            <person name="Watson M."/>
            <person name="Adriaenssens E.M."/>
            <person name="Foster-Nyarko E."/>
            <person name="Jarju S."/>
            <person name="Secka A."/>
            <person name="Antonio M."/>
            <person name="Oren A."/>
            <person name="Chaudhuri R.R."/>
            <person name="La Ragione R."/>
            <person name="Hildebrand F."/>
            <person name="Pallen M.J."/>
        </authorList>
    </citation>
    <scope>NUCLEOTIDE SEQUENCE</scope>
    <source>
        <strain evidence="11">35461</strain>
    </source>
</reference>
<evidence type="ECO:0000256" key="8">
    <source>
        <dbReference type="RuleBase" id="RU003476"/>
    </source>
</evidence>
<evidence type="ECO:0000259" key="9">
    <source>
        <dbReference type="PROSITE" id="PS51462"/>
    </source>
</evidence>
<dbReference type="InterPro" id="IPR015797">
    <property type="entry name" value="NUDIX_hydrolase-like_dom_sf"/>
</dbReference>
<comment type="caution">
    <text evidence="11">The sequence shown here is derived from an EMBL/GenBank/DDBJ whole genome shotgun (WGS) entry which is preliminary data.</text>
</comment>
<dbReference type="CDD" id="cd03425">
    <property type="entry name" value="NUDIX_MutT_NudA_like"/>
    <property type="match status" value="1"/>
</dbReference>
<evidence type="ECO:0000259" key="10">
    <source>
        <dbReference type="PROSITE" id="PS51733"/>
    </source>
</evidence>
<dbReference type="InterPro" id="IPR020476">
    <property type="entry name" value="Nudix_hydrolase"/>
</dbReference>
<comment type="similarity">
    <text evidence="8">Belongs to the Nudix hydrolase family.</text>
</comment>